<dbReference type="Gene3D" id="3.40.50.1970">
    <property type="match status" value="1"/>
</dbReference>
<gene>
    <name evidence="6" type="ORF">FM114_00625</name>
</gene>
<dbReference type="CDD" id="cd08183">
    <property type="entry name" value="Fe-ADH-like"/>
    <property type="match status" value="1"/>
</dbReference>
<dbReference type="EMBL" id="FUKQ01000001">
    <property type="protein sequence ID" value="SJN16389.1"/>
    <property type="molecule type" value="Genomic_DNA"/>
</dbReference>
<dbReference type="Pfam" id="PF00465">
    <property type="entry name" value="Fe-ADH"/>
    <property type="match status" value="1"/>
</dbReference>
<feature type="domain" description="Fe-containing alcohol dehydrogenase-like C-terminal" evidence="5">
    <location>
        <begin position="184"/>
        <end position="372"/>
    </location>
</feature>
<evidence type="ECO:0000313" key="7">
    <source>
        <dbReference type="Proteomes" id="UP000188342"/>
    </source>
</evidence>
<protein>
    <submittedName>
        <fullName evidence="6">Alcohol dehydrogenase</fullName>
        <ecNumber evidence="6">1.1.1.1</ecNumber>
    </submittedName>
</protein>
<dbReference type="InterPro" id="IPR056798">
    <property type="entry name" value="ADH_Fe_C"/>
</dbReference>
<keyword evidence="7" id="KW-1185">Reference proteome</keyword>
<dbReference type="OrthoDB" id="323926at2"/>
<evidence type="ECO:0000256" key="1">
    <source>
        <dbReference type="ARBA" id="ARBA00007358"/>
    </source>
</evidence>
<dbReference type="AlphaFoldDB" id="A0A1R4I9H8"/>
<dbReference type="STRING" id="1255658.FM114_00625"/>
<evidence type="ECO:0000256" key="2">
    <source>
        <dbReference type="ARBA" id="ARBA00023002"/>
    </source>
</evidence>
<comment type="similarity">
    <text evidence="1">Belongs to the iron-containing alcohol dehydrogenase family.</text>
</comment>
<evidence type="ECO:0000259" key="5">
    <source>
        <dbReference type="Pfam" id="PF25137"/>
    </source>
</evidence>
<dbReference type="PROSITE" id="PS00913">
    <property type="entry name" value="ADH_IRON_1"/>
    <property type="match status" value="1"/>
</dbReference>
<keyword evidence="3" id="KW-0520">NAD</keyword>
<dbReference type="Proteomes" id="UP000188342">
    <property type="component" value="Unassembled WGS sequence"/>
</dbReference>
<reference evidence="6 7" key="1">
    <citation type="submission" date="2017-02" db="EMBL/GenBank/DDBJ databases">
        <authorList>
            <person name="Peterson S.W."/>
        </authorList>
    </citation>
    <scope>NUCLEOTIDE SEQUENCE [LARGE SCALE GENOMIC DNA]</scope>
    <source>
        <strain evidence="6 7">LSP_Lj1</strain>
    </source>
</reference>
<dbReference type="PANTHER" id="PTHR11496:SF102">
    <property type="entry name" value="ALCOHOL DEHYDROGENASE 4"/>
    <property type="match status" value="1"/>
</dbReference>
<accession>A0A1R4I9H8</accession>
<evidence type="ECO:0000256" key="3">
    <source>
        <dbReference type="ARBA" id="ARBA00023027"/>
    </source>
</evidence>
<name>A0A1R4I9H8_9ACTN</name>
<proteinExistence type="inferred from homology"/>
<dbReference type="RefSeq" id="WP_094763265.1">
    <property type="nucleotide sequence ID" value="NZ_FUKQ01000001.1"/>
</dbReference>
<dbReference type="GO" id="GO:0004022">
    <property type="term" value="F:alcohol dehydrogenase (NAD+) activity"/>
    <property type="evidence" value="ECO:0007669"/>
    <property type="project" value="UniProtKB-EC"/>
</dbReference>
<dbReference type="GO" id="GO:0046872">
    <property type="term" value="F:metal ion binding"/>
    <property type="evidence" value="ECO:0007669"/>
    <property type="project" value="InterPro"/>
</dbReference>
<organism evidence="6 7">
    <name type="scientific">Luteococcus japonicus LSP_Lj1</name>
    <dbReference type="NCBI Taxonomy" id="1255658"/>
    <lineage>
        <taxon>Bacteria</taxon>
        <taxon>Bacillati</taxon>
        <taxon>Actinomycetota</taxon>
        <taxon>Actinomycetes</taxon>
        <taxon>Propionibacteriales</taxon>
        <taxon>Propionibacteriaceae</taxon>
        <taxon>Luteococcus</taxon>
    </lineage>
</organism>
<dbReference type="EC" id="1.1.1.1" evidence="6"/>
<keyword evidence="2 6" id="KW-0560">Oxidoreductase</keyword>
<dbReference type="SUPFAM" id="SSF56796">
    <property type="entry name" value="Dehydroquinate synthase-like"/>
    <property type="match status" value="1"/>
</dbReference>
<dbReference type="PANTHER" id="PTHR11496">
    <property type="entry name" value="ALCOHOL DEHYDROGENASE"/>
    <property type="match status" value="1"/>
</dbReference>
<sequence>MSAPFTFATAGSIRFGAGVAGQLGEVVAGLGSRVMLVTGGSPERTAAVHGGLDVVAQHRVGHEPTMDDARTATAAAREAQVDVVVAVGGGSAVDLAKAVGILLVSGRDPLDHAEVIGKGEPLPATSVPVVAVPTTAGTGAEVTANAVLASHQHQVKVSLRSPAMLPRVALVDPELTLDCPPQVTASSGMDALTQCLEPLVSPMATPLTEGFCRTGLEAASRGLRDAFLHGANLEARTDMALCSLMGGLALANAKLGAVHGLAGPLGGMTGAPHGAICAALLPGITAANVAALEARDPQNPALGRYREAARIITGVDETEALIGWLNETLRVLEIGGLAEMGLTTGRIDELCDKAARSSSMKGNPVVLTPEELAFVVRGSL</sequence>
<dbReference type="Pfam" id="PF25137">
    <property type="entry name" value="ADH_Fe_C"/>
    <property type="match status" value="1"/>
</dbReference>
<dbReference type="InterPro" id="IPR018211">
    <property type="entry name" value="ADH_Fe_CS"/>
</dbReference>
<evidence type="ECO:0000313" key="6">
    <source>
        <dbReference type="EMBL" id="SJN16389.1"/>
    </source>
</evidence>
<dbReference type="Gene3D" id="1.20.1090.10">
    <property type="entry name" value="Dehydroquinate synthase-like - alpha domain"/>
    <property type="match status" value="1"/>
</dbReference>
<dbReference type="FunFam" id="3.40.50.1970:FF:000003">
    <property type="entry name" value="Alcohol dehydrogenase, iron-containing"/>
    <property type="match status" value="1"/>
</dbReference>
<dbReference type="InterPro" id="IPR001670">
    <property type="entry name" value="ADH_Fe/GldA"/>
</dbReference>
<evidence type="ECO:0000259" key="4">
    <source>
        <dbReference type="Pfam" id="PF00465"/>
    </source>
</evidence>
<dbReference type="InterPro" id="IPR039697">
    <property type="entry name" value="Alcohol_dehydrogenase_Fe"/>
</dbReference>
<feature type="domain" description="Alcohol dehydrogenase iron-type/glycerol dehydrogenase GldA" evidence="4">
    <location>
        <begin position="12"/>
        <end position="173"/>
    </location>
</feature>